<reference evidence="3" key="1">
    <citation type="submission" date="2020-05" db="EMBL/GenBank/DDBJ databases">
        <authorList>
            <person name="Chiriac C."/>
            <person name="Salcher M."/>
            <person name="Ghai R."/>
            <person name="Kavagutti S V."/>
        </authorList>
    </citation>
    <scope>NUCLEOTIDE SEQUENCE</scope>
</reference>
<dbReference type="EMBL" id="LR797447">
    <property type="protein sequence ID" value="CAB4217348.1"/>
    <property type="molecule type" value="Genomic_DNA"/>
</dbReference>
<evidence type="ECO:0000313" key="4">
    <source>
        <dbReference type="EMBL" id="CAB4176430.1"/>
    </source>
</evidence>
<dbReference type="EMBL" id="LR797385">
    <property type="protein sequence ID" value="CAB4212642.1"/>
    <property type="molecule type" value="Genomic_DNA"/>
</dbReference>
<dbReference type="InterPro" id="IPR027417">
    <property type="entry name" value="P-loop_NTPase"/>
</dbReference>
<evidence type="ECO:0000259" key="1">
    <source>
        <dbReference type="Pfam" id="PF00176"/>
    </source>
</evidence>
<dbReference type="EMBL" id="LR796850">
    <property type="protein sequence ID" value="CAB4169795.1"/>
    <property type="molecule type" value="Genomic_DNA"/>
</dbReference>
<evidence type="ECO:0000259" key="2">
    <source>
        <dbReference type="Pfam" id="PF00271"/>
    </source>
</evidence>
<evidence type="ECO:0000313" key="8">
    <source>
        <dbReference type="EMBL" id="CAB4217348.1"/>
    </source>
</evidence>
<gene>
    <name evidence="5" type="ORF">UFOVP1082_26</name>
    <name evidence="6" type="ORF">UFOVP1322_11</name>
    <name evidence="7" type="ORF">UFOVP1434_33</name>
    <name evidence="9" type="ORF">UFOVP1529_49</name>
    <name evidence="8" type="ORF">UFOVP1593_26</name>
    <name evidence="3" type="ORF">UFOVP906_4</name>
    <name evidence="4" type="ORF">UFOVP992_30</name>
</gene>
<name>A0A6J5PKR9_9CAUD</name>
<evidence type="ECO:0000313" key="3">
    <source>
        <dbReference type="EMBL" id="CAB4169795.1"/>
    </source>
</evidence>
<feature type="domain" description="SNF2 N-terminal" evidence="1">
    <location>
        <begin position="28"/>
        <end position="304"/>
    </location>
</feature>
<feature type="domain" description="Helicase C-terminal" evidence="2">
    <location>
        <begin position="325"/>
        <end position="432"/>
    </location>
</feature>
<evidence type="ECO:0000313" key="6">
    <source>
        <dbReference type="EMBL" id="CAB4197249.1"/>
    </source>
</evidence>
<dbReference type="EMBL" id="LR797256">
    <property type="protein sequence ID" value="CAB4197249.1"/>
    <property type="molecule type" value="Genomic_DNA"/>
</dbReference>
<dbReference type="Pfam" id="PF00176">
    <property type="entry name" value="SNF2-rel_dom"/>
    <property type="match status" value="1"/>
</dbReference>
<sequence>MLRFKTKPMVHQLAALDFCKQLPEVALFMEQGTGKSKVVIDRAADFLRQKLITNVLVVAPNGVHKDWINEQAKIHWPDDVTFTAAAYKSGSSKKEIKKITELFESTNARLLTINFEATRTKTGYDLLVRFLKLAPTMMVVDECSLIKTPGAKITRCIQQLGKYAAFRMMLTGTEVTQGPLDLYAQFQFLKAGSLGCPNFATFRARYAEWRQRVIVSGGNQRKFDELIRYTNLDELKRNVSKLAFQIRKKDCLDLPEKQYVRRTVVMGKEQREIYDKVKARVLAEFQFGTITTANALVKMTRLAQITGGFLGIDDEGKTKPIKNAKLESLKEIIDDLPSDAQVVIWARFIDELEAITNMLPAKEGVACYWGGISARDDCAAEFKTGKRRFMVAQQRAGGKGHTWIAGTYVIYFSNNFSLEDRLQSEDRTHRIGQKEQVTYIDLVVEDSIDEKVHVALRAKKEIADFFKSPLEILNV</sequence>
<dbReference type="GO" id="GO:0005524">
    <property type="term" value="F:ATP binding"/>
    <property type="evidence" value="ECO:0007669"/>
    <property type="project" value="InterPro"/>
</dbReference>
<evidence type="ECO:0000313" key="7">
    <source>
        <dbReference type="EMBL" id="CAB4212642.1"/>
    </source>
</evidence>
<dbReference type="Pfam" id="PF00271">
    <property type="entry name" value="Helicase_C"/>
    <property type="match status" value="1"/>
</dbReference>
<dbReference type="PANTHER" id="PTHR45629:SF7">
    <property type="entry name" value="DNA EXCISION REPAIR PROTEIN ERCC-6-RELATED"/>
    <property type="match status" value="1"/>
</dbReference>
<dbReference type="InterPro" id="IPR001650">
    <property type="entry name" value="Helicase_C-like"/>
</dbReference>
<evidence type="ECO:0000313" key="9">
    <source>
        <dbReference type="EMBL" id="CAB5227387.1"/>
    </source>
</evidence>
<dbReference type="PANTHER" id="PTHR45629">
    <property type="entry name" value="SNF2/RAD54 FAMILY MEMBER"/>
    <property type="match status" value="1"/>
</dbReference>
<dbReference type="EMBL" id="LR798371">
    <property type="protein sequence ID" value="CAB5227387.1"/>
    <property type="molecule type" value="Genomic_DNA"/>
</dbReference>
<accession>A0A6J5PKR9</accession>
<dbReference type="EMBL" id="LR796936">
    <property type="protein sequence ID" value="CAB4176430.1"/>
    <property type="molecule type" value="Genomic_DNA"/>
</dbReference>
<dbReference type="Gene3D" id="3.40.50.300">
    <property type="entry name" value="P-loop containing nucleotide triphosphate hydrolases"/>
    <property type="match status" value="1"/>
</dbReference>
<dbReference type="EMBL" id="LR797035">
    <property type="protein sequence ID" value="CAB4183267.1"/>
    <property type="molecule type" value="Genomic_DNA"/>
</dbReference>
<protein>
    <submittedName>
        <fullName evidence="3">SNF2-related, N-terminal domain containing protein</fullName>
    </submittedName>
</protein>
<organism evidence="3">
    <name type="scientific">uncultured Caudovirales phage</name>
    <dbReference type="NCBI Taxonomy" id="2100421"/>
    <lineage>
        <taxon>Viruses</taxon>
        <taxon>Duplodnaviria</taxon>
        <taxon>Heunggongvirae</taxon>
        <taxon>Uroviricota</taxon>
        <taxon>Caudoviricetes</taxon>
        <taxon>Peduoviridae</taxon>
        <taxon>Maltschvirus</taxon>
        <taxon>Maltschvirus maltsch</taxon>
    </lineage>
</organism>
<dbReference type="SUPFAM" id="SSF52540">
    <property type="entry name" value="P-loop containing nucleoside triphosphate hydrolases"/>
    <property type="match status" value="2"/>
</dbReference>
<dbReference type="InterPro" id="IPR050496">
    <property type="entry name" value="SNF2_RAD54_helicase_repair"/>
</dbReference>
<dbReference type="InterPro" id="IPR000330">
    <property type="entry name" value="SNF2_N"/>
</dbReference>
<evidence type="ECO:0000313" key="5">
    <source>
        <dbReference type="EMBL" id="CAB4183267.1"/>
    </source>
</evidence>
<dbReference type="InterPro" id="IPR038718">
    <property type="entry name" value="SNF2-like_sf"/>
</dbReference>
<proteinExistence type="predicted"/>
<dbReference type="Gene3D" id="3.40.50.10810">
    <property type="entry name" value="Tandem AAA-ATPase domain"/>
    <property type="match status" value="1"/>
</dbReference>